<dbReference type="AlphaFoldDB" id="A0A9W8UGT1"/>
<dbReference type="SMART" id="SM00855">
    <property type="entry name" value="PGAM"/>
    <property type="match status" value="1"/>
</dbReference>
<dbReference type="RefSeq" id="XP_056047954.1">
    <property type="nucleotide sequence ID" value="XM_056202940.1"/>
</dbReference>
<dbReference type="InterPro" id="IPR013078">
    <property type="entry name" value="His_Pase_superF_clade-1"/>
</dbReference>
<dbReference type="GO" id="GO:0045820">
    <property type="term" value="P:negative regulation of glycolytic process"/>
    <property type="evidence" value="ECO:0007669"/>
    <property type="project" value="TreeGrafter"/>
</dbReference>
<organism evidence="3 4">
    <name type="scientific">Akanthomyces muscarius</name>
    <name type="common">Entomopathogenic fungus</name>
    <name type="synonym">Lecanicillium muscarium</name>
    <dbReference type="NCBI Taxonomy" id="2231603"/>
    <lineage>
        <taxon>Eukaryota</taxon>
        <taxon>Fungi</taxon>
        <taxon>Dikarya</taxon>
        <taxon>Ascomycota</taxon>
        <taxon>Pezizomycotina</taxon>
        <taxon>Sordariomycetes</taxon>
        <taxon>Hypocreomycetidae</taxon>
        <taxon>Hypocreales</taxon>
        <taxon>Cordycipitaceae</taxon>
        <taxon>Akanthomyces</taxon>
    </lineage>
</organism>
<dbReference type="GO" id="GO:0004331">
    <property type="term" value="F:fructose-2,6-bisphosphate 2-phosphatase activity"/>
    <property type="evidence" value="ECO:0007669"/>
    <property type="project" value="TreeGrafter"/>
</dbReference>
<feature type="binding site" evidence="2">
    <location>
        <begin position="7"/>
        <end position="14"/>
    </location>
    <ligand>
        <name>substrate</name>
    </ligand>
</feature>
<evidence type="ECO:0000256" key="1">
    <source>
        <dbReference type="ARBA" id="ARBA00022801"/>
    </source>
</evidence>
<accession>A0A9W8UGT1</accession>
<evidence type="ECO:0000313" key="4">
    <source>
        <dbReference type="Proteomes" id="UP001144673"/>
    </source>
</evidence>
<dbReference type="Proteomes" id="UP001144673">
    <property type="component" value="Chromosome 2"/>
</dbReference>
<dbReference type="EMBL" id="JAJHUN010000011">
    <property type="protein sequence ID" value="KAJ4144284.1"/>
    <property type="molecule type" value="Genomic_DNA"/>
</dbReference>
<feature type="binding site" evidence="2">
    <location>
        <position position="60"/>
    </location>
    <ligand>
        <name>substrate</name>
    </ligand>
</feature>
<protein>
    <recommendedName>
        <fullName evidence="5">Phosphoglycerate mutase</fullName>
    </recommendedName>
</protein>
<dbReference type="Gene3D" id="3.40.50.1240">
    <property type="entry name" value="Phosphoglycerate mutase-like"/>
    <property type="match status" value="1"/>
</dbReference>
<dbReference type="GO" id="GO:0005829">
    <property type="term" value="C:cytosol"/>
    <property type="evidence" value="ECO:0007669"/>
    <property type="project" value="TreeGrafter"/>
</dbReference>
<reference evidence="3" key="1">
    <citation type="journal article" date="2023" name="Access Microbiol">
        <title>De-novo genome assembly for Akanthomyces muscarius, a biocontrol agent of insect agricultural pests.</title>
        <authorList>
            <person name="Erdos Z."/>
            <person name="Studholme D.J."/>
            <person name="Raymond B."/>
            <person name="Sharma M."/>
        </authorList>
    </citation>
    <scope>NUCLEOTIDE SEQUENCE</scope>
    <source>
        <strain evidence="3">Ve6</strain>
    </source>
</reference>
<dbReference type="InterPro" id="IPR029033">
    <property type="entry name" value="His_PPase_superfam"/>
</dbReference>
<gene>
    <name evidence="3" type="ORF">LMH87_003174</name>
</gene>
<evidence type="ECO:0008006" key="5">
    <source>
        <dbReference type="Google" id="ProtNLM"/>
    </source>
</evidence>
<sequence length="270" mass="29171">MRLLLIRHGETVDNVAGNFAGVTDSALTAHGVLQAERLGAHLAARFPTSIRAIFTSDLQRAHRTGEAVRSAVGRAASGGIVAPAAAAAAARIPLQTTPLLRERDFGPLEGAAFRACKLNVEDVAETVASMQARARRFLVDVLLPHMRHGDGTGPDDVYVVVAHGLLLPKIYACLMDRVPRGKFTLDAALMRDPGAPPLQPWWSNTAYLELILRQLAPDGRPGGGPLRMHVLQVNCKVHLQDLRRTRGGIGSAPHDDKQRRIESYFGGKKL</sequence>
<evidence type="ECO:0000256" key="2">
    <source>
        <dbReference type="PIRSR" id="PIRSR613078-2"/>
    </source>
</evidence>
<dbReference type="GeneID" id="80890333"/>
<keyword evidence="4" id="KW-1185">Reference proteome</keyword>
<evidence type="ECO:0000313" key="3">
    <source>
        <dbReference type="EMBL" id="KAJ4144284.1"/>
    </source>
</evidence>
<dbReference type="KEGG" id="amus:LMH87_003174"/>
<dbReference type="CDD" id="cd07067">
    <property type="entry name" value="HP_PGM_like"/>
    <property type="match status" value="1"/>
</dbReference>
<dbReference type="Pfam" id="PF00300">
    <property type="entry name" value="His_Phos_1"/>
    <property type="match status" value="1"/>
</dbReference>
<dbReference type="InterPro" id="IPR051695">
    <property type="entry name" value="Phosphoglycerate_Mutase"/>
</dbReference>
<proteinExistence type="predicted"/>
<comment type="caution">
    <text evidence="3">The sequence shown here is derived from an EMBL/GenBank/DDBJ whole genome shotgun (WGS) entry which is preliminary data.</text>
</comment>
<dbReference type="InterPro" id="IPR001345">
    <property type="entry name" value="PG/BPGM_mutase_AS"/>
</dbReference>
<dbReference type="SUPFAM" id="SSF53254">
    <property type="entry name" value="Phosphoglycerate mutase-like"/>
    <property type="match status" value="1"/>
</dbReference>
<dbReference type="PANTHER" id="PTHR46517">
    <property type="entry name" value="FRUCTOSE-2,6-BISPHOSPHATASE TIGAR"/>
    <property type="match status" value="1"/>
</dbReference>
<dbReference type="PANTHER" id="PTHR46517:SF1">
    <property type="entry name" value="FRUCTOSE-2,6-BISPHOSPHATASE TIGAR"/>
    <property type="match status" value="1"/>
</dbReference>
<name>A0A9W8UGT1_AKAMU</name>
<keyword evidence="1" id="KW-0378">Hydrolase</keyword>
<dbReference type="GO" id="GO:0043456">
    <property type="term" value="P:regulation of pentose-phosphate shunt"/>
    <property type="evidence" value="ECO:0007669"/>
    <property type="project" value="TreeGrafter"/>
</dbReference>
<dbReference type="PROSITE" id="PS00175">
    <property type="entry name" value="PG_MUTASE"/>
    <property type="match status" value="1"/>
</dbReference>